<evidence type="ECO:0000256" key="4">
    <source>
        <dbReference type="ARBA" id="ARBA00023136"/>
    </source>
</evidence>
<dbReference type="GO" id="GO:0140359">
    <property type="term" value="F:ABC-type transporter activity"/>
    <property type="evidence" value="ECO:0007669"/>
    <property type="project" value="InterPro"/>
</dbReference>
<comment type="similarity">
    <text evidence="6">Belongs to the ABC-2 integral membrane protein family.</text>
</comment>
<evidence type="ECO:0000256" key="1">
    <source>
        <dbReference type="ARBA" id="ARBA00004141"/>
    </source>
</evidence>
<feature type="transmembrane region" description="Helical" evidence="6">
    <location>
        <begin position="110"/>
        <end position="135"/>
    </location>
</feature>
<dbReference type="GO" id="GO:0046677">
    <property type="term" value="P:response to antibiotic"/>
    <property type="evidence" value="ECO:0007669"/>
    <property type="project" value="UniProtKB-KW"/>
</dbReference>
<dbReference type="Proteomes" id="UP000176101">
    <property type="component" value="Unassembled WGS sequence"/>
</dbReference>
<dbReference type="PROSITE" id="PS51012">
    <property type="entry name" value="ABC_TM2"/>
    <property type="match status" value="1"/>
</dbReference>
<comment type="caution">
    <text evidence="8">The sequence shown here is derived from an EMBL/GenBank/DDBJ whole genome shotgun (WGS) entry which is preliminary data.</text>
</comment>
<comment type="subcellular location">
    <subcellularLocation>
        <location evidence="6">Cell membrane</location>
        <topology evidence="6">Multi-pass membrane protein</topology>
    </subcellularLocation>
    <subcellularLocation>
        <location evidence="1">Membrane</location>
        <topology evidence="1">Multi-pass membrane protein</topology>
    </subcellularLocation>
</comment>
<dbReference type="PANTHER" id="PTHR43229:SF2">
    <property type="entry name" value="NODULATION PROTEIN J"/>
    <property type="match status" value="1"/>
</dbReference>
<evidence type="ECO:0000256" key="5">
    <source>
        <dbReference type="ARBA" id="ARBA00023251"/>
    </source>
</evidence>
<dbReference type="InterPro" id="IPR047817">
    <property type="entry name" value="ABC2_TM_bact-type"/>
</dbReference>
<keyword evidence="4 6" id="KW-0472">Membrane</keyword>
<keyword evidence="3 6" id="KW-1133">Transmembrane helix</keyword>
<dbReference type="STRING" id="1075402.AN216_23825"/>
<feature type="transmembrane region" description="Helical" evidence="6">
    <location>
        <begin position="177"/>
        <end position="197"/>
    </location>
</feature>
<dbReference type="InterPro" id="IPR051784">
    <property type="entry name" value="Nod_factor_ABC_transporter"/>
</dbReference>
<feature type="transmembrane region" description="Helical" evidence="6">
    <location>
        <begin position="147"/>
        <end position="170"/>
    </location>
</feature>
<evidence type="ECO:0000259" key="7">
    <source>
        <dbReference type="PROSITE" id="PS51012"/>
    </source>
</evidence>
<dbReference type="GO" id="GO:0043190">
    <property type="term" value="C:ATP-binding cassette (ABC) transporter complex"/>
    <property type="evidence" value="ECO:0007669"/>
    <property type="project" value="InterPro"/>
</dbReference>
<dbReference type="RefSeq" id="WP_070198765.1">
    <property type="nucleotide sequence ID" value="NZ_LJGU01000152.1"/>
</dbReference>
<evidence type="ECO:0000256" key="2">
    <source>
        <dbReference type="ARBA" id="ARBA00022692"/>
    </source>
</evidence>
<feature type="transmembrane region" description="Helical" evidence="6">
    <location>
        <begin position="244"/>
        <end position="264"/>
    </location>
</feature>
<reference evidence="8 9" key="1">
    <citation type="journal article" date="2016" name="Front. Microbiol.">
        <title>Comparative Genomics Analysis of Streptomyces Species Reveals Their Adaptation to the Marine Environment and Their Diversity at the Genomic Level.</title>
        <authorList>
            <person name="Tian X."/>
            <person name="Zhang Z."/>
            <person name="Yang T."/>
            <person name="Chen M."/>
            <person name="Li J."/>
            <person name="Chen F."/>
            <person name="Yang J."/>
            <person name="Li W."/>
            <person name="Zhang B."/>
            <person name="Zhang Z."/>
            <person name="Wu J."/>
            <person name="Zhang C."/>
            <person name="Long L."/>
            <person name="Xiao J."/>
        </authorList>
    </citation>
    <scope>NUCLEOTIDE SEQUENCE [LARGE SCALE GENOMIC DNA]</scope>
    <source>
        <strain evidence="8 9">SCSIO 02100</strain>
    </source>
</reference>
<dbReference type="InterPro" id="IPR000412">
    <property type="entry name" value="ABC_2_transport"/>
</dbReference>
<evidence type="ECO:0000313" key="8">
    <source>
        <dbReference type="EMBL" id="OEU94794.1"/>
    </source>
</evidence>
<dbReference type="PATRIC" id="fig|1075402.3.peg.1005"/>
<keyword evidence="5" id="KW-0046">Antibiotic resistance</keyword>
<dbReference type="PANTHER" id="PTHR43229">
    <property type="entry name" value="NODULATION PROTEIN J"/>
    <property type="match status" value="1"/>
</dbReference>
<dbReference type="PIRSF" id="PIRSF006648">
    <property type="entry name" value="DrrB"/>
    <property type="match status" value="1"/>
</dbReference>
<keyword evidence="2 6" id="KW-0812">Transmembrane</keyword>
<proteinExistence type="inferred from homology"/>
<dbReference type="EMBL" id="LJGU01000152">
    <property type="protein sequence ID" value="OEU94794.1"/>
    <property type="molecule type" value="Genomic_DNA"/>
</dbReference>
<gene>
    <name evidence="8" type="ORF">AN216_23825</name>
</gene>
<evidence type="ECO:0000313" key="9">
    <source>
        <dbReference type="Proteomes" id="UP000176101"/>
    </source>
</evidence>
<name>A0A1E7JVU1_9ACTN</name>
<protein>
    <recommendedName>
        <fullName evidence="6">Transport permease protein</fullName>
    </recommendedName>
</protein>
<keyword evidence="9" id="KW-1185">Reference proteome</keyword>
<dbReference type="Pfam" id="PF01061">
    <property type="entry name" value="ABC2_membrane"/>
    <property type="match status" value="1"/>
</dbReference>
<feature type="transmembrane region" description="Helical" evidence="6">
    <location>
        <begin position="72"/>
        <end position="89"/>
    </location>
</feature>
<dbReference type="OrthoDB" id="3370990at2"/>
<feature type="domain" description="ABC transmembrane type-2" evidence="7">
    <location>
        <begin position="32"/>
        <end position="267"/>
    </location>
</feature>
<dbReference type="AlphaFoldDB" id="A0A1E7JVU1"/>
<feature type="transmembrane region" description="Helical" evidence="6">
    <location>
        <begin position="34"/>
        <end position="52"/>
    </location>
</feature>
<evidence type="ECO:0000256" key="3">
    <source>
        <dbReference type="ARBA" id="ARBA00022989"/>
    </source>
</evidence>
<dbReference type="InterPro" id="IPR013525">
    <property type="entry name" value="ABC2_TM"/>
</dbReference>
<keyword evidence="6" id="KW-1003">Cell membrane</keyword>
<organism evidence="8 9">
    <name type="scientific">Streptomyces oceani</name>
    <dbReference type="NCBI Taxonomy" id="1075402"/>
    <lineage>
        <taxon>Bacteria</taxon>
        <taxon>Bacillati</taxon>
        <taxon>Actinomycetota</taxon>
        <taxon>Actinomycetes</taxon>
        <taxon>Kitasatosporales</taxon>
        <taxon>Streptomycetaceae</taxon>
        <taxon>Streptomyces</taxon>
    </lineage>
</organism>
<accession>A0A1E7JVU1</accession>
<evidence type="ECO:0000256" key="6">
    <source>
        <dbReference type="RuleBase" id="RU361157"/>
    </source>
</evidence>
<sequence>MSGTSPNAGSPGLTDVLTLTGRHLRHLRRTPEKIISTAMTPVAMVVILGYMFSSVMTIEGGVDFEDYVMAGVYAQVGLTCVGITALGVATDLSKGLIDRFRSLPMGRPAVLVSHTAADMVPAMISMGAVTVVGLLVGWRTDSDPLSILLGFVLLLSFAYAMLWLGALLGMVLRNMEAINGISALVMVLFSFLSSSFMPLNGLPDWLRTIVEWNPASSLSAAVRDLWGNEPAIEESFAVQNALPIAAGSIALLILVLVPTCLRMFRTR</sequence>
<keyword evidence="6" id="KW-0813">Transport</keyword>